<evidence type="ECO:0000313" key="5">
    <source>
        <dbReference type="EMBL" id="BDS13185.1"/>
    </source>
</evidence>
<dbReference type="GO" id="GO:0006281">
    <property type="term" value="P:DNA repair"/>
    <property type="evidence" value="ECO:0007669"/>
    <property type="project" value="TreeGrafter"/>
</dbReference>
<keyword evidence="5" id="KW-0378">Hydrolase</keyword>
<dbReference type="InterPro" id="IPR050155">
    <property type="entry name" value="HAD-like_hydrolase_sf"/>
</dbReference>
<name>A0A915YHK1_9BACT</name>
<keyword evidence="6" id="KW-1185">Reference proteome</keyword>
<sequence>MSSKKNLVVFDIDGTLTDSVAVHQHCFRVALQQFGVADVTMNFGTFKHHTDSFIAKEIIEHSTTTVFNTSEVAQFETFLMEELLKAESIPEIKGAKQIIEFLENETNYAICYATGSLRRPAAYKLECIGIEFQDWQLVASNQLYEREEIVAKAILNAQKQYGLSQFDTVISIGDGLWDLKTARNLGLEFIGMGTANKKRLEQNGSSINLDDFTQFNLPSIEKEFRFFDQSCDKH</sequence>
<dbReference type="RefSeq" id="WP_264788480.1">
    <property type="nucleotide sequence ID" value="NZ_AP026867.1"/>
</dbReference>
<dbReference type="SUPFAM" id="SSF56784">
    <property type="entry name" value="HAD-like"/>
    <property type="match status" value="1"/>
</dbReference>
<organism evidence="5 6">
    <name type="scientific">Aureispira anguillae</name>
    <dbReference type="NCBI Taxonomy" id="2864201"/>
    <lineage>
        <taxon>Bacteria</taxon>
        <taxon>Pseudomonadati</taxon>
        <taxon>Bacteroidota</taxon>
        <taxon>Saprospiria</taxon>
        <taxon>Saprospirales</taxon>
        <taxon>Saprospiraceae</taxon>
        <taxon>Aureispira</taxon>
    </lineage>
</organism>
<dbReference type="SFLD" id="SFLDS00003">
    <property type="entry name" value="Haloacid_Dehalogenase"/>
    <property type="match status" value="1"/>
</dbReference>
<dbReference type="AlphaFoldDB" id="A0A915YHK1"/>
<dbReference type="InterPro" id="IPR036412">
    <property type="entry name" value="HAD-like_sf"/>
</dbReference>
<comment type="pathway">
    <text evidence="2">Organic acid metabolism; glycolate biosynthesis; glycolate from 2-phosphoglycolate: step 1/1.</text>
</comment>
<comment type="similarity">
    <text evidence="3">Belongs to the HAD-like hydrolase superfamily. CbbY/CbbZ/Gph/YieH family.</text>
</comment>
<dbReference type="PANTHER" id="PTHR43434">
    <property type="entry name" value="PHOSPHOGLYCOLATE PHOSPHATASE"/>
    <property type="match status" value="1"/>
</dbReference>
<dbReference type="Gene3D" id="1.10.150.240">
    <property type="entry name" value="Putative phosphatase, domain 2"/>
    <property type="match status" value="1"/>
</dbReference>
<evidence type="ECO:0000256" key="4">
    <source>
        <dbReference type="ARBA" id="ARBA00013078"/>
    </source>
</evidence>
<proteinExistence type="inferred from homology"/>
<dbReference type="PANTHER" id="PTHR43434:SF1">
    <property type="entry name" value="PHOSPHOGLYCOLATE PHOSPHATASE"/>
    <property type="match status" value="1"/>
</dbReference>
<accession>A0A915YHK1</accession>
<dbReference type="Gene3D" id="3.40.50.1000">
    <property type="entry name" value="HAD superfamily/HAD-like"/>
    <property type="match status" value="1"/>
</dbReference>
<gene>
    <name evidence="5" type="ORF">AsAng_0039130</name>
</gene>
<evidence type="ECO:0000313" key="6">
    <source>
        <dbReference type="Proteomes" id="UP001060919"/>
    </source>
</evidence>
<comment type="catalytic activity">
    <reaction evidence="1">
        <text>2-phosphoglycolate + H2O = glycolate + phosphate</text>
        <dbReference type="Rhea" id="RHEA:14369"/>
        <dbReference type="ChEBI" id="CHEBI:15377"/>
        <dbReference type="ChEBI" id="CHEBI:29805"/>
        <dbReference type="ChEBI" id="CHEBI:43474"/>
        <dbReference type="ChEBI" id="CHEBI:58033"/>
        <dbReference type="EC" id="3.1.3.18"/>
    </reaction>
</comment>
<dbReference type="EC" id="3.1.3.18" evidence="4"/>
<dbReference type="Proteomes" id="UP001060919">
    <property type="component" value="Chromosome"/>
</dbReference>
<dbReference type="GO" id="GO:0008967">
    <property type="term" value="F:phosphoglycolate phosphatase activity"/>
    <property type="evidence" value="ECO:0007669"/>
    <property type="project" value="UniProtKB-EC"/>
</dbReference>
<dbReference type="InterPro" id="IPR023214">
    <property type="entry name" value="HAD_sf"/>
</dbReference>
<evidence type="ECO:0000256" key="2">
    <source>
        <dbReference type="ARBA" id="ARBA00004818"/>
    </source>
</evidence>
<dbReference type="Pfam" id="PF13419">
    <property type="entry name" value="HAD_2"/>
    <property type="match status" value="1"/>
</dbReference>
<dbReference type="InterPro" id="IPR041492">
    <property type="entry name" value="HAD_2"/>
</dbReference>
<evidence type="ECO:0000256" key="1">
    <source>
        <dbReference type="ARBA" id="ARBA00000830"/>
    </source>
</evidence>
<protein>
    <recommendedName>
        <fullName evidence="4">phosphoglycolate phosphatase</fullName>
        <ecNumber evidence="4">3.1.3.18</ecNumber>
    </recommendedName>
</protein>
<dbReference type="SFLD" id="SFLDG01129">
    <property type="entry name" value="C1.5:_HAD__Beta-PGM__Phosphata"/>
    <property type="match status" value="1"/>
</dbReference>
<dbReference type="InterPro" id="IPR023198">
    <property type="entry name" value="PGP-like_dom2"/>
</dbReference>
<dbReference type="EMBL" id="AP026867">
    <property type="protein sequence ID" value="BDS13185.1"/>
    <property type="molecule type" value="Genomic_DNA"/>
</dbReference>
<dbReference type="KEGG" id="aup:AsAng_0039130"/>
<evidence type="ECO:0000256" key="3">
    <source>
        <dbReference type="ARBA" id="ARBA00006171"/>
    </source>
</evidence>
<reference evidence="5" key="1">
    <citation type="submission" date="2022-09" db="EMBL/GenBank/DDBJ databases">
        <title>Aureispira anguillicida sp. nov., isolated from Leptocephalus of Japanese eel Anguilla japonica.</title>
        <authorList>
            <person name="Yuasa K."/>
            <person name="Mekata T."/>
            <person name="Ikunari K."/>
        </authorList>
    </citation>
    <scope>NUCLEOTIDE SEQUENCE</scope>
    <source>
        <strain evidence="5">EL160426</strain>
    </source>
</reference>